<dbReference type="InParanoid" id="A0A7M7KZ27"/>
<evidence type="ECO:0000313" key="4">
    <source>
        <dbReference type="Proteomes" id="UP000594260"/>
    </source>
</evidence>
<evidence type="ECO:0000256" key="1">
    <source>
        <dbReference type="SAM" id="Coils"/>
    </source>
</evidence>
<proteinExistence type="predicted"/>
<feature type="coiled-coil region" evidence="1">
    <location>
        <begin position="59"/>
        <end position="96"/>
    </location>
</feature>
<evidence type="ECO:0000256" key="2">
    <source>
        <dbReference type="SAM" id="MobiDB-lite"/>
    </source>
</evidence>
<feature type="compositionally biased region" description="Acidic residues" evidence="2">
    <location>
        <begin position="21"/>
        <end position="36"/>
    </location>
</feature>
<keyword evidence="1" id="KW-0175">Coiled coil</keyword>
<sequence>MGRSDEPDNQEVMGDAREIREEDPEGQFNEEGEEGYDEIRELDEGFVDERVFEPFFSEISTVNDALDNISQALDKLEEQNDQLNEQLRSILAASERIKSGMDSVNSFGTSSSNSGQA</sequence>
<protein>
    <submittedName>
        <fullName evidence="3">Uncharacterized protein</fullName>
    </submittedName>
</protein>
<name>A0A7M7KZ27_VARDE</name>
<organism evidence="3 4">
    <name type="scientific">Varroa destructor</name>
    <name type="common">Honeybee mite</name>
    <dbReference type="NCBI Taxonomy" id="109461"/>
    <lineage>
        <taxon>Eukaryota</taxon>
        <taxon>Metazoa</taxon>
        <taxon>Ecdysozoa</taxon>
        <taxon>Arthropoda</taxon>
        <taxon>Chelicerata</taxon>
        <taxon>Arachnida</taxon>
        <taxon>Acari</taxon>
        <taxon>Parasitiformes</taxon>
        <taxon>Mesostigmata</taxon>
        <taxon>Gamasina</taxon>
        <taxon>Dermanyssoidea</taxon>
        <taxon>Varroidae</taxon>
        <taxon>Varroa</taxon>
    </lineage>
</organism>
<dbReference type="RefSeq" id="XP_022673008.1">
    <property type="nucleotide sequence ID" value="XM_022817273.1"/>
</dbReference>
<dbReference type="AlphaFoldDB" id="A0A7M7KZ27"/>
<dbReference type="GeneID" id="111255370"/>
<dbReference type="Proteomes" id="UP000594260">
    <property type="component" value="Unplaced"/>
</dbReference>
<feature type="region of interest" description="Disordered" evidence="2">
    <location>
        <begin position="1"/>
        <end position="36"/>
    </location>
</feature>
<reference evidence="3" key="1">
    <citation type="submission" date="2021-01" db="UniProtKB">
        <authorList>
            <consortium name="EnsemblMetazoa"/>
        </authorList>
    </citation>
    <scope>IDENTIFICATION</scope>
</reference>
<dbReference type="EnsemblMetazoa" id="XM_022817273">
    <property type="protein sequence ID" value="XP_022673008"/>
    <property type="gene ID" value="LOC111255370"/>
</dbReference>
<dbReference type="OrthoDB" id="10050612at2759"/>
<evidence type="ECO:0000313" key="3">
    <source>
        <dbReference type="EnsemblMetazoa" id="XP_022673008"/>
    </source>
</evidence>
<dbReference type="Pfam" id="PF03670">
    <property type="entry name" value="UPF0184"/>
    <property type="match status" value="1"/>
</dbReference>
<accession>A0A7M7KZ27</accession>
<dbReference type="KEGG" id="vde:111255370"/>
<keyword evidence="4" id="KW-1185">Reference proteome</keyword>